<dbReference type="RefSeq" id="WP_183359198.1">
    <property type="nucleotide sequence ID" value="NZ_BLXZ01000001.1"/>
</dbReference>
<dbReference type="InterPro" id="IPR045247">
    <property type="entry name" value="Oye-like"/>
</dbReference>
<keyword evidence="6" id="KW-1185">Reference proteome</keyword>
<name>A0A6V8N2L3_9BACT</name>
<feature type="domain" description="NADH:flavin oxidoreductase/NADH oxidase N-terminal" evidence="4">
    <location>
        <begin position="2"/>
        <end position="336"/>
    </location>
</feature>
<dbReference type="PANTHER" id="PTHR22893:SF91">
    <property type="entry name" value="NADPH DEHYDROGENASE 2-RELATED"/>
    <property type="match status" value="1"/>
</dbReference>
<evidence type="ECO:0000256" key="2">
    <source>
        <dbReference type="ARBA" id="ARBA00005979"/>
    </source>
</evidence>
<dbReference type="CDD" id="cd02933">
    <property type="entry name" value="OYE_like_FMN"/>
    <property type="match status" value="1"/>
</dbReference>
<gene>
    <name evidence="5" type="ORF">GMLC_02400</name>
</gene>
<dbReference type="Proteomes" id="UP000587586">
    <property type="component" value="Unassembled WGS sequence"/>
</dbReference>
<dbReference type="GO" id="GO:0010181">
    <property type="term" value="F:FMN binding"/>
    <property type="evidence" value="ECO:0007669"/>
    <property type="project" value="InterPro"/>
</dbReference>
<comment type="similarity">
    <text evidence="2">Belongs to the NADH:flavin oxidoreductase/NADH oxidase family.</text>
</comment>
<organism evidence="5 6">
    <name type="scientific">Geomonas limicola</name>
    <dbReference type="NCBI Taxonomy" id="2740186"/>
    <lineage>
        <taxon>Bacteria</taxon>
        <taxon>Pseudomonadati</taxon>
        <taxon>Thermodesulfobacteriota</taxon>
        <taxon>Desulfuromonadia</taxon>
        <taxon>Geobacterales</taxon>
        <taxon>Geobacteraceae</taxon>
        <taxon>Geomonas</taxon>
    </lineage>
</organism>
<evidence type="ECO:0000256" key="1">
    <source>
        <dbReference type="ARBA" id="ARBA00001917"/>
    </source>
</evidence>
<dbReference type="Gene3D" id="3.20.20.70">
    <property type="entry name" value="Aldolase class I"/>
    <property type="match status" value="1"/>
</dbReference>
<dbReference type="InterPro" id="IPR013785">
    <property type="entry name" value="Aldolase_TIM"/>
</dbReference>
<proteinExistence type="inferred from homology"/>
<accession>A0A6V8N2L3</accession>
<dbReference type="FunFam" id="3.20.20.70:FF:000059">
    <property type="entry name" value="N-ethylmaleimide reductase, FMN-linked"/>
    <property type="match status" value="1"/>
</dbReference>
<dbReference type="PANTHER" id="PTHR22893">
    <property type="entry name" value="NADH OXIDOREDUCTASE-RELATED"/>
    <property type="match status" value="1"/>
</dbReference>
<comment type="cofactor">
    <cofactor evidence="1">
        <name>FMN</name>
        <dbReference type="ChEBI" id="CHEBI:58210"/>
    </cofactor>
</comment>
<comment type="caution">
    <text evidence="5">The sequence shown here is derived from an EMBL/GenBank/DDBJ whole genome shotgun (WGS) entry which is preliminary data.</text>
</comment>
<dbReference type="AlphaFoldDB" id="A0A6V8N2L3"/>
<evidence type="ECO:0000256" key="3">
    <source>
        <dbReference type="ARBA" id="ARBA00023002"/>
    </source>
</evidence>
<evidence type="ECO:0000313" key="6">
    <source>
        <dbReference type="Proteomes" id="UP000587586"/>
    </source>
</evidence>
<reference evidence="6" key="1">
    <citation type="submission" date="2020-06" db="EMBL/GenBank/DDBJ databases">
        <title>Draft genomic sequecing of Geomonas sp. Red745.</title>
        <authorList>
            <person name="Itoh H."/>
            <person name="Xu Z.X."/>
            <person name="Ushijima N."/>
            <person name="Masuda Y."/>
            <person name="Shiratori Y."/>
            <person name="Senoo K."/>
        </authorList>
    </citation>
    <scope>NUCLEOTIDE SEQUENCE [LARGE SCALE GENOMIC DNA]</scope>
    <source>
        <strain evidence="6">Red745</strain>
    </source>
</reference>
<dbReference type="SUPFAM" id="SSF51395">
    <property type="entry name" value="FMN-linked oxidoreductases"/>
    <property type="match status" value="1"/>
</dbReference>
<dbReference type="EMBL" id="BLXZ01000001">
    <property type="protein sequence ID" value="GFO66661.1"/>
    <property type="molecule type" value="Genomic_DNA"/>
</dbReference>
<dbReference type="InterPro" id="IPR001155">
    <property type="entry name" value="OxRdtase_FMN_N"/>
</dbReference>
<dbReference type="Pfam" id="PF00724">
    <property type="entry name" value="Oxidored_FMN"/>
    <property type="match status" value="1"/>
</dbReference>
<keyword evidence="3" id="KW-0560">Oxidoreductase</keyword>
<dbReference type="GO" id="GO:0016628">
    <property type="term" value="F:oxidoreductase activity, acting on the CH-CH group of donors, NAD or NADP as acceptor"/>
    <property type="evidence" value="ECO:0007669"/>
    <property type="project" value="UniProtKB-ARBA"/>
</dbReference>
<dbReference type="GO" id="GO:0005829">
    <property type="term" value="C:cytosol"/>
    <property type="evidence" value="ECO:0007669"/>
    <property type="project" value="UniProtKB-ARBA"/>
</dbReference>
<evidence type="ECO:0000259" key="4">
    <source>
        <dbReference type="Pfam" id="PF00724"/>
    </source>
</evidence>
<protein>
    <submittedName>
        <fullName evidence="5">Alkene reductase</fullName>
    </submittedName>
</protein>
<evidence type="ECO:0000313" key="5">
    <source>
        <dbReference type="EMBL" id="GFO66661.1"/>
    </source>
</evidence>
<sequence length="363" mass="38852">MKLFSAFSLRGIPLQNRIVMAPMTRSRATDNIPGPLMAEYYGQRASAGLIITEGTSPSPNGLGYARIPGIFTPEQRTGWRRVTDEVHAREGRIFLQIMHTGRVGSLVNLKTGAEIIGPSAIPLAGKVWSDVKGEVPYDVPRTMTEHDIAVAVAEYARAAEFAIEAGFDGVEIHGANGYLITQFLDPGSNNRDDGYGGDATCRNRFALDVARAVVDTIGSARTGIRLSPYGVFNDMSGAYLGIAEQYTELVAGLGALELAYLHLVDHSDMGAPEPDRVVMSALCEAFRNTGGGTIILSGGYTPERATADLERGAADLVAFGRPFIANPDLVQRFRAGASLAAADQATFYTPGREGYTDYPALVE</sequence>